<evidence type="ECO:0000313" key="1">
    <source>
        <dbReference type="EMBL" id="QUI25302.1"/>
    </source>
</evidence>
<dbReference type="RefSeq" id="WP_212696002.1">
    <property type="nucleotide sequence ID" value="NZ_CP058649.1"/>
</dbReference>
<evidence type="ECO:0000313" key="2">
    <source>
        <dbReference type="Proteomes" id="UP000683246"/>
    </source>
</evidence>
<proteinExistence type="predicted"/>
<dbReference type="EMBL" id="CP058649">
    <property type="protein sequence ID" value="QUI25302.1"/>
    <property type="molecule type" value="Genomic_DNA"/>
</dbReference>
<dbReference type="Proteomes" id="UP000683246">
    <property type="component" value="Chromosome"/>
</dbReference>
<dbReference type="SUPFAM" id="SSF54909">
    <property type="entry name" value="Dimeric alpha+beta barrel"/>
    <property type="match status" value="1"/>
</dbReference>
<dbReference type="InterPro" id="IPR011008">
    <property type="entry name" value="Dimeric_a/b-barrel"/>
</dbReference>
<dbReference type="KEGG" id="vpy:HZI73_24700"/>
<reference evidence="1" key="1">
    <citation type="submission" date="2020-07" db="EMBL/GenBank/DDBJ databases">
        <title>Vallitalea pronyensis genome.</title>
        <authorList>
            <person name="Postec A."/>
        </authorList>
    </citation>
    <scope>NUCLEOTIDE SEQUENCE</scope>
    <source>
        <strain evidence="1">FatNI3</strain>
    </source>
</reference>
<protein>
    <submittedName>
        <fullName evidence="1">Uncharacterized protein</fullName>
    </submittedName>
</protein>
<dbReference type="Gene3D" id="3.30.70.100">
    <property type="match status" value="1"/>
</dbReference>
<keyword evidence="2" id="KW-1185">Reference proteome</keyword>
<name>A0A8J8SJB0_9FIRM</name>
<dbReference type="AlphaFoldDB" id="A0A8J8SJB0"/>
<organism evidence="1 2">
    <name type="scientific">Vallitalea pronyensis</name>
    <dbReference type="NCBI Taxonomy" id="1348613"/>
    <lineage>
        <taxon>Bacteria</taxon>
        <taxon>Bacillati</taxon>
        <taxon>Bacillota</taxon>
        <taxon>Clostridia</taxon>
        <taxon>Lachnospirales</taxon>
        <taxon>Vallitaleaceae</taxon>
        <taxon>Vallitalea</taxon>
    </lineage>
</organism>
<accession>A0A8J8SJB0</accession>
<sequence length="163" mass="19168">MLMYNPISSFINFMVLQLSNRIMDINQNIGSTLRIHGKYPHYVFKEISILKKDKTPKEGHVIFEIIFHSSKMPVDTIKKRTKYTLPFFTGLPGFCAKKFLVNEQEKTFSGRYEWETAELATKYARSYAVRFMRRRSKPYAIRYKIYDKATGQIIESKIANSCQ</sequence>
<gene>
    <name evidence="1" type="ORF">HZI73_24700</name>
</gene>